<dbReference type="Proteomes" id="UP001168216">
    <property type="component" value="Unassembled WGS sequence"/>
</dbReference>
<comment type="caution">
    <text evidence="3">The sequence shown here is derived from an EMBL/GenBank/DDBJ whole genome shotgun (WGS) entry which is preliminary data.</text>
</comment>
<protein>
    <submittedName>
        <fullName evidence="3">GNAT family N-acetyltransferase</fullName>
    </submittedName>
</protein>
<dbReference type="SUPFAM" id="SSF55729">
    <property type="entry name" value="Acyl-CoA N-acyltransferases (Nat)"/>
    <property type="match status" value="1"/>
</dbReference>
<dbReference type="CDD" id="cd04301">
    <property type="entry name" value="NAT_SF"/>
    <property type="match status" value="1"/>
</dbReference>
<name>A0AAW7HY20_9GAMM</name>
<evidence type="ECO:0000313" key="3">
    <source>
        <dbReference type="EMBL" id="MDM5138823.1"/>
    </source>
</evidence>
<dbReference type="AlphaFoldDB" id="A0AAW7HY20"/>
<feature type="domain" description="N-acetyltransferase" evidence="1">
    <location>
        <begin position="1"/>
        <end position="152"/>
    </location>
</feature>
<dbReference type="EMBL" id="JAOPLV010000001">
    <property type="protein sequence ID" value="MDM5138823.1"/>
    <property type="molecule type" value="Genomic_DNA"/>
</dbReference>
<evidence type="ECO:0000313" key="4">
    <source>
        <dbReference type="Proteomes" id="UP001168107"/>
    </source>
</evidence>
<dbReference type="InterPro" id="IPR016181">
    <property type="entry name" value="Acyl_CoA_acyltransferase"/>
</dbReference>
<reference evidence="3" key="1">
    <citation type="submission" date="2023-08" db="EMBL/GenBank/DDBJ databases">
        <title>WGS of Aeromonas isolates.</title>
        <authorList>
            <person name="Lee H."/>
        </authorList>
    </citation>
    <scope>NUCLEOTIDE SEQUENCE</scope>
    <source>
        <strain evidence="3">SL22</strain>
        <strain evidence="2">SU58-3</strain>
    </source>
</reference>
<dbReference type="RefSeq" id="WP_241280287.1">
    <property type="nucleotide sequence ID" value="NZ_JAOPLL010000001.1"/>
</dbReference>
<sequence length="152" mass="17015">MQTRKASPDELNAIFWMGFDAWGEGLSPTEYLASCHASQKYRSGVWYVLIVDNQPVSSLIVYRDRFGLGQGCFGIGSLATTPAMRGQGFGTHLLRGVTGMLLGSPDAVATFLHADIDHHFYERLGYRRIPGGDCMYFSHRRPRYVGEPPTYF</sequence>
<proteinExistence type="predicted"/>
<evidence type="ECO:0000259" key="1">
    <source>
        <dbReference type="PROSITE" id="PS51186"/>
    </source>
</evidence>
<dbReference type="GO" id="GO:0016747">
    <property type="term" value="F:acyltransferase activity, transferring groups other than amino-acyl groups"/>
    <property type="evidence" value="ECO:0007669"/>
    <property type="project" value="InterPro"/>
</dbReference>
<gene>
    <name evidence="2" type="ORF">OB935_03105</name>
    <name evidence="3" type="ORF">OB959_03280</name>
</gene>
<dbReference type="Gene3D" id="3.40.630.30">
    <property type="match status" value="1"/>
</dbReference>
<organism evidence="3 5">
    <name type="scientific">Aeromonas bestiarum</name>
    <dbReference type="NCBI Taxonomy" id="105751"/>
    <lineage>
        <taxon>Bacteria</taxon>
        <taxon>Pseudomonadati</taxon>
        <taxon>Pseudomonadota</taxon>
        <taxon>Gammaproteobacteria</taxon>
        <taxon>Aeromonadales</taxon>
        <taxon>Aeromonadaceae</taxon>
        <taxon>Aeromonas</taxon>
    </lineage>
</organism>
<dbReference type="EMBL" id="JAOPLL010000001">
    <property type="protein sequence ID" value="MDM5070840.1"/>
    <property type="molecule type" value="Genomic_DNA"/>
</dbReference>
<evidence type="ECO:0000313" key="2">
    <source>
        <dbReference type="EMBL" id="MDM5070840.1"/>
    </source>
</evidence>
<dbReference type="PROSITE" id="PS51186">
    <property type="entry name" value="GNAT"/>
    <property type="match status" value="1"/>
</dbReference>
<evidence type="ECO:0000313" key="5">
    <source>
        <dbReference type="Proteomes" id="UP001168216"/>
    </source>
</evidence>
<dbReference type="InterPro" id="IPR000182">
    <property type="entry name" value="GNAT_dom"/>
</dbReference>
<dbReference type="Proteomes" id="UP001168107">
    <property type="component" value="Unassembled WGS sequence"/>
</dbReference>
<dbReference type="Pfam" id="PF00583">
    <property type="entry name" value="Acetyltransf_1"/>
    <property type="match status" value="1"/>
</dbReference>
<keyword evidence="4" id="KW-1185">Reference proteome</keyword>
<accession>A0AAW7HY20</accession>